<feature type="transmembrane region" description="Helical" evidence="1">
    <location>
        <begin position="39"/>
        <end position="58"/>
    </location>
</feature>
<dbReference type="AlphaFoldDB" id="A0A193LFR3"/>
<dbReference type="Proteomes" id="UP000092695">
    <property type="component" value="Chromosome"/>
</dbReference>
<organism evidence="2 3">
    <name type="scientific">Woeseia oceani</name>
    <dbReference type="NCBI Taxonomy" id="1548547"/>
    <lineage>
        <taxon>Bacteria</taxon>
        <taxon>Pseudomonadati</taxon>
        <taxon>Pseudomonadota</taxon>
        <taxon>Gammaproteobacteria</taxon>
        <taxon>Woeseiales</taxon>
        <taxon>Woeseiaceae</taxon>
        <taxon>Woeseia</taxon>
    </lineage>
</organism>
<keyword evidence="3" id="KW-1185">Reference proteome</keyword>
<reference evidence="2 3" key="1">
    <citation type="submission" date="2016-06" db="EMBL/GenBank/DDBJ databases">
        <title>Complete genome sequence of a deep-branching marine Gamma Proteobacterium Woeseia oceani type strain XK5.</title>
        <authorList>
            <person name="Mu D."/>
            <person name="Du Z."/>
        </authorList>
    </citation>
    <scope>NUCLEOTIDE SEQUENCE [LARGE SCALE GENOMIC DNA]</scope>
    <source>
        <strain evidence="2 3">XK5</strain>
    </source>
</reference>
<dbReference type="KEGG" id="woc:BA177_08855"/>
<evidence type="ECO:0000313" key="2">
    <source>
        <dbReference type="EMBL" id="ANO51296.1"/>
    </source>
</evidence>
<protein>
    <submittedName>
        <fullName evidence="2">Uncharacterized protein</fullName>
    </submittedName>
</protein>
<keyword evidence="1" id="KW-0812">Transmembrane</keyword>
<dbReference type="EMBL" id="CP016268">
    <property type="protein sequence ID" value="ANO51296.1"/>
    <property type="molecule type" value="Genomic_DNA"/>
</dbReference>
<evidence type="ECO:0000313" key="3">
    <source>
        <dbReference type="Proteomes" id="UP000092695"/>
    </source>
</evidence>
<proteinExistence type="predicted"/>
<dbReference type="RefSeq" id="WP_068615511.1">
    <property type="nucleotide sequence ID" value="NZ_CP016268.1"/>
</dbReference>
<feature type="transmembrane region" description="Helical" evidence="1">
    <location>
        <begin position="70"/>
        <end position="95"/>
    </location>
</feature>
<evidence type="ECO:0000256" key="1">
    <source>
        <dbReference type="SAM" id="Phobius"/>
    </source>
</evidence>
<keyword evidence="1" id="KW-1133">Transmembrane helix</keyword>
<dbReference type="STRING" id="1548547.BA177_08855"/>
<keyword evidence="1" id="KW-0472">Membrane</keyword>
<sequence>MKEVKVWFAVGWAALLLSSMISMMAVFMGSGSGDLHGLLVFQLLMVPVTVIAIVFYTVQARAHAAGGSGLALLWAHIPGIMLFAVASAMSMTLIAELSFILISMLTEQPRSWLEHVPSATAAFSSLALAAAYGNLQLTPQPR</sequence>
<gene>
    <name evidence="2" type="ORF">BA177_08855</name>
</gene>
<name>A0A193LFR3_9GAMM</name>
<accession>A0A193LFR3</accession>